<organism evidence="2 3">
    <name type="scientific">Subdoligranulum variabile DSM 15176</name>
    <dbReference type="NCBI Taxonomy" id="411471"/>
    <lineage>
        <taxon>Bacteria</taxon>
        <taxon>Bacillati</taxon>
        <taxon>Bacillota</taxon>
        <taxon>Clostridia</taxon>
        <taxon>Eubacteriales</taxon>
        <taxon>Oscillospiraceae</taxon>
        <taxon>Subdoligranulum</taxon>
    </lineage>
</organism>
<evidence type="ECO:0000313" key="2">
    <source>
        <dbReference type="EMBL" id="EFB74780.1"/>
    </source>
</evidence>
<proteinExistence type="predicted"/>
<reference evidence="2" key="1">
    <citation type="submission" date="2009-12" db="EMBL/GenBank/DDBJ databases">
        <authorList>
            <person name="Weinstock G."/>
            <person name="Sodergren E."/>
            <person name="Clifton S."/>
            <person name="Fulton L."/>
            <person name="Fulton B."/>
            <person name="Courtney L."/>
            <person name="Fronick C."/>
            <person name="Harrison M."/>
            <person name="Strong C."/>
            <person name="Farmer C."/>
            <person name="Delahaunty K."/>
            <person name="Markovic C."/>
            <person name="Hall O."/>
            <person name="Minx P."/>
            <person name="Tomlinson C."/>
            <person name="Mitreva M."/>
            <person name="Nelson J."/>
            <person name="Hou S."/>
            <person name="Wollam A."/>
            <person name="Pepin K.H."/>
            <person name="Johnson M."/>
            <person name="Bhonagiri V."/>
            <person name="Nash W.E."/>
            <person name="Warren W."/>
            <person name="Chinwalla A."/>
            <person name="Mardis E.R."/>
            <person name="Wilson R.K."/>
        </authorList>
    </citation>
    <scope>NUCLEOTIDE SEQUENCE [LARGE SCALE GENOMIC DNA]</scope>
    <source>
        <strain evidence="2">DSM 15176</strain>
    </source>
</reference>
<evidence type="ECO:0000256" key="1">
    <source>
        <dbReference type="SAM" id="MobiDB-lite"/>
    </source>
</evidence>
<sequence length="72" mass="7383">MSDLTKQSLSKSRKSGRCKAEGCSTPLWNAKPDNAADAALAADWTALVCQGAPLTGGPFGYLSAAALAPRCN</sequence>
<dbReference type="AlphaFoldDB" id="D1PR78"/>
<protein>
    <submittedName>
        <fullName evidence="2">Uncharacterized protein</fullName>
    </submittedName>
</protein>
<feature type="region of interest" description="Disordered" evidence="1">
    <location>
        <begin position="1"/>
        <end position="21"/>
    </location>
</feature>
<dbReference type="EMBL" id="ACBY02000056">
    <property type="protein sequence ID" value="EFB74780.1"/>
    <property type="molecule type" value="Genomic_DNA"/>
</dbReference>
<dbReference type="HOGENOM" id="CLU_2720792_0_0_9"/>
<dbReference type="STRING" id="411471.SUBVAR_06906"/>
<evidence type="ECO:0000313" key="3">
    <source>
        <dbReference type="Proteomes" id="UP000003438"/>
    </source>
</evidence>
<dbReference type="Proteomes" id="UP000003438">
    <property type="component" value="Unassembled WGS sequence"/>
</dbReference>
<comment type="caution">
    <text evidence="2">The sequence shown here is derived from an EMBL/GenBank/DDBJ whole genome shotgun (WGS) entry which is preliminary data.</text>
</comment>
<keyword evidence="3" id="KW-1185">Reference proteome</keyword>
<accession>D1PR78</accession>
<gene>
    <name evidence="2" type="ORF">SUBVAR_06906</name>
</gene>
<feature type="compositionally biased region" description="Polar residues" evidence="1">
    <location>
        <begin position="1"/>
        <end position="10"/>
    </location>
</feature>
<name>D1PR78_9FIRM</name>